<dbReference type="RefSeq" id="WP_176738332.1">
    <property type="nucleotide sequence ID" value="NZ_FMHW01000002.1"/>
</dbReference>
<reference evidence="3" key="1">
    <citation type="submission" date="2016-06" db="EMBL/GenBank/DDBJ databases">
        <authorList>
            <person name="Varghese N."/>
            <person name="Submissions Spin"/>
        </authorList>
    </citation>
    <scope>NUCLEOTIDE SEQUENCE [LARGE SCALE GENOMIC DNA]</scope>
    <source>
        <strain evidence="3">DSM 43817</strain>
    </source>
</reference>
<protein>
    <submittedName>
        <fullName evidence="2">Uncharacterized protein</fullName>
    </submittedName>
</protein>
<evidence type="ECO:0000256" key="1">
    <source>
        <dbReference type="SAM" id="MobiDB-lite"/>
    </source>
</evidence>
<name>A0A1C6RY32_9ACTN</name>
<accession>A0A1C6RY32</accession>
<dbReference type="Proteomes" id="UP000198959">
    <property type="component" value="Unassembled WGS sequence"/>
</dbReference>
<keyword evidence="3" id="KW-1185">Reference proteome</keyword>
<organism evidence="2 3">
    <name type="scientific">Micromonospora pallida</name>
    <dbReference type="NCBI Taxonomy" id="145854"/>
    <lineage>
        <taxon>Bacteria</taxon>
        <taxon>Bacillati</taxon>
        <taxon>Actinomycetota</taxon>
        <taxon>Actinomycetes</taxon>
        <taxon>Micromonosporales</taxon>
        <taxon>Micromonosporaceae</taxon>
        <taxon>Micromonospora</taxon>
    </lineage>
</organism>
<evidence type="ECO:0000313" key="2">
    <source>
        <dbReference type="EMBL" id="SCL22097.1"/>
    </source>
</evidence>
<proteinExistence type="predicted"/>
<gene>
    <name evidence="2" type="ORF">GA0074692_1327</name>
</gene>
<evidence type="ECO:0000313" key="3">
    <source>
        <dbReference type="Proteomes" id="UP000198959"/>
    </source>
</evidence>
<dbReference type="EMBL" id="FMHW01000002">
    <property type="protein sequence ID" value="SCL22097.1"/>
    <property type="molecule type" value="Genomic_DNA"/>
</dbReference>
<dbReference type="AlphaFoldDB" id="A0A1C6RY32"/>
<feature type="region of interest" description="Disordered" evidence="1">
    <location>
        <begin position="30"/>
        <end position="52"/>
    </location>
</feature>
<sequence>MPILPVIAIVAVGAKVAELVYRRVTPGRRVTGQPEFLRPPTPEASRVSRPTS</sequence>